<dbReference type="SUPFAM" id="SSF55729">
    <property type="entry name" value="Acyl-CoA N-acyltransferases (Nat)"/>
    <property type="match status" value="1"/>
</dbReference>
<sequence>MGRRVSVRRVVERSAEGRLLFGDVVGELVGLDAQTAVLDTRSGLVEVPVPYVAAARLVPASTADELALDAVAARGLRPAETGELGGWLLRADDGTVRRANSVLPRRQLGMPLDDALAQARQWYADRGLPLLIGVQAEARRLLDAELGERGWNPVGESHVMATTLRSTTADVPRDTAAGVAVELTATPDDDWLALYRGGAAATAAGLALLTRHDRVVFARVRVDGRTVAVARGAVDEHWLGVMAVEVAPQHRRRGLARAVTARLWEWGREQGATRSYLQVEAANTAAVTLYERLGYWVHHDYRYREDPETTR</sequence>
<dbReference type="Gene3D" id="3.40.630.30">
    <property type="match status" value="1"/>
</dbReference>
<dbReference type="InterPro" id="IPR016181">
    <property type="entry name" value="Acyl_CoA_acyltransferase"/>
</dbReference>
<dbReference type="PANTHER" id="PTHR43072:SF60">
    <property type="entry name" value="L-2,4-DIAMINOBUTYRIC ACID ACETYLTRANSFERASE"/>
    <property type="match status" value="1"/>
</dbReference>
<reference evidence="3" key="1">
    <citation type="submission" date="2016-11" db="EMBL/GenBank/DDBJ databases">
        <authorList>
            <person name="Varghese N."/>
            <person name="Submissions S."/>
        </authorList>
    </citation>
    <scope>NUCLEOTIDE SEQUENCE [LARGE SCALE GENOMIC DNA]</scope>
    <source>
        <strain evidence="3">DSM 45627</strain>
    </source>
</reference>
<dbReference type="GO" id="GO:0016747">
    <property type="term" value="F:acyltransferase activity, transferring groups other than amino-acyl groups"/>
    <property type="evidence" value="ECO:0007669"/>
    <property type="project" value="InterPro"/>
</dbReference>
<dbReference type="PROSITE" id="PS51186">
    <property type="entry name" value="GNAT"/>
    <property type="match status" value="1"/>
</dbReference>
<feature type="domain" description="N-acetyltransferase" evidence="1">
    <location>
        <begin position="178"/>
        <end position="311"/>
    </location>
</feature>
<protein>
    <submittedName>
        <fullName evidence="2">Acetyltransferase (GNAT) family protein</fullName>
    </submittedName>
</protein>
<name>A0A1M5T9R6_9ACTN</name>
<dbReference type="InterPro" id="IPR056935">
    <property type="entry name" value="Rv0428c-like_C"/>
</dbReference>
<dbReference type="PANTHER" id="PTHR43072">
    <property type="entry name" value="N-ACETYLTRANSFERASE"/>
    <property type="match status" value="1"/>
</dbReference>
<dbReference type="CDD" id="cd04301">
    <property type="entry name" value="NAT_SF"/>
    <property type="match status" value="1"/>
</dbReference>
<dbReference type="InterPro" id="IPR000182">
    <property type="entry name" value="GNAT_dom"/>
</dbReference>
<proteinExistence type="predicted"/>
<dbReference type="Pfam" id="PF24553">
    <property type="entry name" value="Rv0428c_C"/>
    <property type="match status" value="1"/>
</dbReference>
<organism evidence="2 3">
    <name type="scientific">Jatrophihabitans endophyticus</name>
    <dbReference type="NCBI Taxonomy" id="1206085"/>
    <lineage>
        <taxon>Bacteria</taxon>
        <taxon>Bacillati</taxon>
        <taxon>Actinomycetota</taxon>
        <taxon>Actinomycetes</taxon>
        <taxon>Jatrophihabitantales</taxon>
        <taxon>Jatrophihabitantaceae</taxon>
        <taxon>Jatrophihabitans</taxon>
    </lineage>
</organism>
<keyword evidence="3" id="KW-1185">Reference proteome</keyword>
<evidence type="ECO:0000259" key="1">
    <source>
        <dbReference type="PROSITE" id="PS51186"/>
    </source>
</evidence>
<accession>A0A1M5T9R6</accession>
<gene>
    <name evidence="2" type="ORF">SAMN05443575_3945</name>
</gene>
<evidence type="ECO:0000313" key="2">
    <source>
        <dbReference type="EMBL" id="SHH47426.1"/>
    </source>
</evidence>
<dbReference type="EMBL" id="FQVU01000006">
    <property type="protein sequence ID" value="SHH47426.1"/>
    <property type="molecule type" value="Genomic_DNA"/>
</dbReference>
<evidence type="ECO:0000313" key="3">
    <source>
        <dbReference type="Proteomes" id="UP000186132"/>
    </source>
</evidence>
<dbReference type="Proteomes" id="UP000186132">
    <property type="component" value="Unassembled WGS sequence"/>
</dbReference>
<dbReference type="STRING" id="1206085.SAMN05443575_3945"/>
<keyword evidence="2" id="KW-0808">Transferase</keyword>
<dbReference type="AlphaFoldDB" id="A0A1M5T9R6"/>